<dbReference type="RefSeq" id="WP_317517086.1">
    <property type="nucleotide sequence ID" value="NZ_JAPTHD010000004.1"/>
</dbReference>
<proteinExistence type="predicted"/>
<reference evidence="2" key="1">
    <citation type="journal article" date="2022" name="J Environ Chem Eng">
        <title>Biodegradation of petroleum oil using a constructed nonpathogenic and heavy metal-tolerant bacterial consortium isolated from marine sponges.</title>
        <authorList>
            <person name="Dechsakulwatana C."/>
            <person name="Rungsihiranrut A."/>
            <person name="Muangchinda C."/>
            <person name="Ningthoujam R."/>
            <person name="Klankeo P."/>
            <person name="Pinyakong O."/>
        </authorList>
    </citation>
    <scope>NUCLEOTIDE SEQUENCE [LARGE SCALE GENOMIC DNA]</scope>
    <source>
        <strain evidence="2">MO2-4</strain>
    </source>
</reference>
<comment type="caution">
    <text evidence="1">The sequence shown here is derived from an EMBL/GenBank/DDBJ whole genome shotgun (WGS) entry which is preliminary data.</text>
</comment>
<accession>A0ABU3ZXR8</accession>
<evidence type="ECO:0000313" key="2">
    <source>
        <dbReference type="Proteomes" id="UP001185984"/>
    </source>
</evidence>
<evidence type="ECO:0000313" key="1">
    <source>
        <dbReference type="EMBL" id="MDV5824317.1"/>
    </source>
</evidence>
<dbReference type="Proteomes" id="UP001185984">
    <property type="component" value="Unassembled WGS sequence"/>
</dbReference>
<organism evidence="1 2">
    <name type="scientific">Sphingobium naphthae</name>
    <dbReference type="NCBI Taxonomy" id="1886786"/>
    <lineage>
        <taxon>Bacteria</taxon>
        <taxon>Pseudomonadati</taxon>
        <taxon>Pseudomonadota</taxon>
        <taxon>Alphaproteobacteria</taxon>
        <taxon>Sphingomonadales</taxon>
        <taxon>Sphingomonadaceae</taxon>
        <taxon>Sphingobium</taxon>
    </lineage>
</organism>
<protein>
    <submittedName>
        <fullName evidence="1">Uncharacterized protein</fullName>
    </submittedName>
</protein>
<gene>
    <name evidence="1" type="ORF">O0R41_11985</name>
</gene>
<keyword evidence="2" id="KW-1185">Reference proteome</keyword>
<sequence length="187" mass="20860">MVAISFDRHLFYPLLCPVKDGTLPLKMRPLGLGAESEVRFVQDLMAFYQSDAGRKAIGKRSLYLLRNADTKAKGLGFALAGNFYPDFLLWLVDEETGHQSLSFLDPKGIRNLDLDDPKFGLFEEVKKLEAEIGDGTLSLNAFILSETNFGDLINTSRVNRADLEARNVLFMEASGTSYIDRMIEGLS</sequence>
<name>A0ABU3ZXR8_9SPHN</name>
<dbReference type="EMBL" id="JAPTHD010000004">
    <property type="protein sequence ID" value="MDV5824317.1"/>
    <property type="molecule type" value="Genomic_DNA"/>
</dbReference>